<dbReference type="AlphaFoldDB" id="A0A423TXN2"/>
<keyword evidence="6" id="KW-0687">Ribonucleoprotein</keyword>
<evidence type="ECO:0000256" key="7">
    <source>
        <dbReference type="ARBA" id="ARBA00039306"/>
    </source>
</evidence>
<dbReference type="GO" id="GO:0005759">
    <property type="term" value="C:mitochondrial matrix"/>
    <property type="evidence" value="ECO:0007669"/>
    <property type="project" value="UniProtKB-ARBA"/>
</dbReference>
<dbReference type="Gene3D" id="1.10.455.10">
    <property type="entry name" value="Ribosomal protein S7 domain"/>
    <property type="match status" value="1"/>
</dbReference>
<evidence type="ECO:0000256" key="2">
    <source>
        <dbReference type="ARBA" id="ARBA00007151"/>
    </source>
</evidence>
<dbReference type="InterPro" id="IPR023798">
    <property type="entry name" value="Ribosomal_uS7_dom"/>
</dbReference>
<dbReference type="GO" id="GO:0006412">
    <property type="term" value="P:translation"/>
    <property type="evidence" value="ECO:0007669"/>
    <property type="project" value="InterPro"/>
</dbReference>
<evidence type="ECO:0000313" key="10">
    <source>
        <dbReference type="EMBL" id="ROT81210.1"/>
    </source>
</evidence>
<evidence type="ECO:0000256" key="1">
    <source>
        <dbReference type="ARBA" id="ARBA00004173"/>
    </source>
</evidence>
<dbReference type="FunFam" id="1.10.455.10:FF:000004">
    <property type="entry name" value="28S ribosomal protein S7, mitochondrial"/>
    <property type="match status" value="1"/>
</dbReference>
<keyword evidence="11" id="KW-1185">Reference proteome</keyword>
<evidence type="ECO:0000256" key="3">
    <source>
        <dbReference type="ARBA" id="ARBA00022946"/>
    </source>
</evidence>
<dbReference type="GO" id="GO:0005743">
    <property type="term" value="C:mitochondrial inner membrane"/>
    <property type="evidence" value="ECO:0007669"/>
    <property type="project" value="UniProtKB-ARBA"/>
</dbReference>
<reference evidence="10 11" key="1">
    <citation type="submission" date="2018-04" db="EMBL/GenBank/DDBJ databases">
        <authorList>
            <person name="Zhang X."/>
            <person name="Yuan J."/>
            <person name="Li F."/>
            <person name="Xiang J."/>
        </authorList>
    </citation>
    <scope>NUCLEOTIDE SEQUENCE [LARGE SCALE GENOMIC DNA]</scope>
    <source>
        <tissue evidence="10">Muscle</tissue>
    </source>
</reference>
<proteinExistence type="inferred from homology"/>
<feature type="domain" description="Small ribosomal subunit protein uS7" evidence="9">
    <location>
        <begin position="75"/>
        <end position="227"/>
    </location>
</feature>
<sequence length="235" mass="27369">MKVSLALPSFHIHRGQALPLICNRFNEGPWRQYSQYPPTYAEPLYRKENLEEFSKSGEAESLAFTPIKAALNNQTSSIFHDPMVAKFTNYVMKTGNKALARDLMEKTFEIIKRTQLQKYHQAETEEEKALIECNPINIIHSAVENTRPLLQLTPIKRGGVKYQVPVPITEKHSYFVSMRWLVESGREKERKVHFPEKLAKELLDASRNEGRVVKKKQDLHRQCEANRAYAHYRWS</sequence>
<accession>A0A423TXN2</accession>
<name>A0A423TXN2_PENVA</name>
<reference evidence="10 11" key="2">
    <citation type="submission" date="2019-01" db="EMBL/GenBank/DDBJ databases">
        <title>The decoding of complex shrimp genome reveals the adaptation for benthos swimmer, frequently molting mechanism and breeding impact on genome.</title>
        <authorList>
            <person name="Sun Y."/>
            <person name="Gao Y."/>
            <person name="Yu Y."/>
        </authorList>
    </citation>
    <scope>NUCLEOTIDE SEQUENCE [LARGE SCALE GENOMIC DNA]</scope>
    <source>
        <tissue evidence="10">Muscle</tissue>
    </source>
</reference>
<dbReference type="Pfam" id="PF00177">
    <property type="entry name" value="Ribosomal_S7"/>
    <property type="match status" value="1"/>
</dbReference>
<organism evidence="10 11">
    <name type="scientific">Penaeus vannamei</name>
    <name type="common">Whiteleg shrimp</name>
    <name type="synonym">Litopenaeus vannamei</name>
    <dbReference type="NCBI Taxonomy" id="6689"/>
    <lineage>
        <taxon>Eukaryota</taxon>
        <taxon>Metazoa</taxon>
        <taxon>Ecdysozoa</taxon>
        <taxon>Arthropoda</taxon>
        <taxon>Crustacea</taxon>
        <taxon>Multicrustacea</taxon>
        <taxon>Malacostraca</taxon>
        <taxon>Eumalacostraca</taxon>
        <taxon>Eucarida</taxon>
        <taxon>Decapoda</taxon>
        <taxon>Dendrobranchiata</taxon>
        <taxon>Penaeoidea</taxon>
        <taxon>Penaeidae</taxon>
        <taxon>Penaeus</taxon>
    </lineage>
</organism>
<dbReference type="Proteomes" id="UP000283509">
    <property type="component" value="Unassembled WGS sequence"/>
</dbReference>
<dbReference type="InterPro" id="IPR036823">
    <property type="entry name" value="Ribosomal_uS7_dom_sf"/>
</dbReference>
<keyword evidence="5" id="KW-0496">Mitochondrion</keyword>
<protein>
    <recommendedName>
        <fullName evidence="7">Small ribosomal subunit protein uS7m</fullName>
    </recommendedName>
    <alternativeName>
        <fullName evidence="8">28S ribosomal protein S7, mitochondrial</fullName>
    </alternativeName>
</protein>
<keyword evidence="3" id="KW-0809">Transit peptide</keyword>
<dbReference type="OrthoDB" id="9972728at2759"/>
<gene>
    <name evidence="10" type="ORF">C7M84_000036</name>
</gene>
<dbReference type="CDD" id="cd14870">
    <property type="entry name" value="uS7_Mitochondria_Mammalian"/>
    <property type="match status" value="1"/>
</dbReference>
<dbReference type="InterPro" id="IPR000235">
    <property type="entry name" value="Ribosomal_uS7"/>
</dbReference>
<evidence type="ECO:0000256" key="8">
    <source>
        <dbReference type="ARBA" id="ARBA00041309"/>
    </source>
</evidence>
<evidence type="ECO:0000256" key="4">
    <source>
        <dbReference type="ARBA" id="ARBA00022980"/>
    </source>
</evidence>
<comment type="caution">
    <text evidence="10">The sequence shown here is derived from an EMBL/GenBank/DDBJ whole genome shotgun (WGS) entry which is preliminary data.</text>
</comment>
<keyword evidence="4" id="KW-0689">Ribosomal protein</keyword>
<dbReference type="EMBL" id="QCYY01001002">
    <property type="protein sequence ID" value="ROT81210.1"/>
    <property type="molecule type" value="Genomic_DNA"/>
</dbReference>
<comment type="similarity">
    <text evidence="2">Belongs to the universal ribosomal protein uS7 family.</text>
</comment>
<dbReference type="PANTHER" id="PTHR11205">
    <property type="entry name" value="RIBOSOMAL PROTEIN S7"/>
    <property type="match status" value="1"/>
</dbReference>
<comment type="subcellular location">
    <subcellularLocation>
        <location evidence="1">Mitochondrion</location>
    </subcellularLocation>
</comment>
<evidence type="ECO:0000256" key="5">
    <source>
        <dbReference type="ARBA" id="ARBA00023128"/>
    </source>
</evidence>
<evidence type="ECO:0000259" key="9">
    <source>
        <dbReference type="Pfam" id="PF00177"/>
    </source>
</evidence>
<dbReference type="SUPFAM" id="SSF47973">
    <property type="entry name" value="Ribosomal protein S7"/>
    <property type="match status" value="1"/>
</dbReference>
<evidence type="ECO:0000256" key="6">
    <source>
        <dbReference type="ARBA" id="ARBA00023274"/>
    </source>
</evidence>
<evidence type="ECO:0000313" key="11">
    <source>
        <dbReference type="Proteomes" id="UP000283509"/>
    </source>
</evidence>
<dbReference type="STRING" id="6689.A0A423TXN2"/>
<dbReference type="GO" id="GO:0044391">
    <property type="term" value="C:ribosomal subunit"/>
    <property type="evidence" value="ECO:0007669"/>
    <property type="project" value="UniProtKB-ARBA"/>
</dbReference>